<keyword evidence="1" id="KW-0812">Transmembrane</keyword>
<feature type="transmembrane region" description="Helical" evidence="1">
    <location>
        <begin position="61"/>
        <end position="87"/>
    </location>
</feature>
<keyword evidence="1" id="KW-0472">Membrane</keyword>
<feature type="transmembrane region" description="Helical" evidence="1">
    <location>
        <begin position="21"/>
        <end position="49"/>
    </location>
</feature>
<evidence type="ECO:0000256" key="1">
    <source>
        <dbReference type="SAM" id="Phobius"/>
    </source>
</evidence>
<keyword evidence="1" id="KW-1133">Transmembrane helix</keyword>
<name>A0A1Q8ZU60_9HYPH</name>
<dbReference type="Pfam" id="PF11391">
    <property type="entry name" value="DUF2798"/>
    <property type="match status" value="1"/>
</dbReference>
<dbReference type="OrthoDB" id="6007993at2"/>
<dbReference type="RefSeq" id="WP_075638522.1">
    <property type="nucleotide sequence ID" value="NZ_MKIM01000024.1"/>
</dbReference>
<keyword evidence="3" id="KW-1185">Reference proteome</keyword>
<dbReference type="AlphaFoldDB" id="A0A1Q8ZU60"/>
<dbReference type="InterPro" id="IPR021529">
    <property type="entry name" value="DUF2798"/>
</dbReference>
<sequence>MSSYQSDIQKMRRWYKLHPRTAPVVFAFFMAGIMAFLMCATIACVNGGITADLPRRTWEAYVVAMPVAFICVMLVRPVVVRLVALVVHPAQPQSDKA</sequence>
<proteinExistence type="predicted"/>
<evidence type="ECO:0000313" key="2">
    <source>
        <dbReference type="EMBL" id="OLP45507.1"/>
    </source>
</evidence>
<dbReference type="Proteomes" id="UP000186894">
    <property type="component" value="Unassembled WGS sequence"/>
</dbReference>
<dbReference type="STRING" id="1867956.BJF95_09965"/>
<protein>
    <recommendedName>
        <fullName evidence="4">DUF2798 domain-containing protein</fullName>
    </recommendedName>
</protein>
<accession>A0A1Q8ZU60</accession>
<evidence type="ECO:0000313" key="3">
    <source>
        <dbReference type="Proteomes" id="UP000186894"/>
    </source>
</evidence>
<comment type="caution">
    <text evidence="2">The sequence shown here is derived from an EMBL/GenBank/DDBJ whole genome shotgun (WGS) entry which is preliminary data.</text>
</comment>
<dbReference type="EMBL" id="MKIM01000024">
    <property type="protein sequence ID" value="OLP45507.1"/>
    <property type="molecule type" value="Genomic_DNA"/>
</dbReference>
<organism evidence="2 3">
    <name type="scientific">Rhizobium oryziradicis</name>
    <dbReference type="NCBI Taxonomy" id="1867956"/>
    <lineage>
        <taxon>Bacteria</taxon>
        <taxon>Pseudomonadati</taxon>
        <taxon>Pseudomonadota</taxon>
        <taxon>Alphaproteobacteria</taxon>
        <taxon>Hyphomicrobiales</taxon>
        <taxon>Rhizobiaceae</taxon>
        <taxon>Rhizobium/Agrobacterium group</taxon>
        <taxon>Rhizobium</taxon>
    </lineage>
</organism>
<gene>
    <name evidence="2" type="ORF">BJF95_09965</name>
</gene>
<reference evidence="2 3" key="1">
    <citation type="submission" date="2016-09" db="EMBL/GenBank/DDBJ databases">
        <title>Rhizobium oryziradicis sp. nov., isolated from the root of rice.</title>
        <authorList>
            <person name="Zhao J."/>
            <person name="Zhang X."/>
        </authorList>
    </citation>
    <scope>NUCLEOTIDE SEQUENCE [LARGE SCALE GENOMIC DNA]</scope>
    <source>
        <strain evidence="2 3">N19</strain>
    </source>
</reference>
<evidence type="ECO:0008006" key="4">
    <source>
        <dbReference type="Google" id="ProtNLM"/>
    </source>
</evidence>